<keyword evidence="2" id="KW-1185">Reference proteome</keyword>
<dbReference type="InterPro" id="IPR026444">
    <property type="entry name" value="Secre_tail"/>
</dbReference>
<gene>
    <name evidence="1" type="ORF">H9S92_15640</name>
</gene>
<proteinExistence type="predicted"/>
<dbReference type="NCBIfam" id="TIGR04183">
    <property type="entry name" value="Por_Secre_tail"/>
    <property type="match status" value="1"/>
</dbReference>
<reference evidence="1" key="1">
    <citation type="submission" date="2020-08" db="EMBL/GenBank/DDBJ databases">
        <title>Lewinella bacteria from marine environments.</title>
        <authorList>
            <person name="Zhong Y."/>
        </authorList>
    </citation>
    <scope>NUCLEOTIDE SEQUENCE</scope>
    <source>
        <strain evidence="1">KCTC 42187</strain>
    </source>
</reference>
<dbReference type="EMBL" id="JACSIT010000139">
    <property type="protein sequence ID" value="MBC6995600.1"/>
    <property type="molecule type" value="Genomic_DNA"/>
</dbReference>
<evidence type="ECO:0000313" key="2">
    <source>
        <dbReference type="Proteomes" id="UP000650081"/>
    </source>
</evidence>
<dbReference type="SUPFAM" id="SSF49384">
    <property type="entry name" value="Carbohydrate-binding domain"/>
    <property type="match status" value="1"/>
</dbReference>
<organism evidence="1 2">
    <name type="scientific">Neolewinella lacunae</name>
    <dbReference type="NCBI Taxonomy" id="1517758"/>
    <lineage>
        <taxon>Bacteria</taxon>
        <taxon>Pseudomonadati</taxon>
        <taxon>Bacteroidota</taxon>
        <taxon>Saprospiria</taxon>
        <taxon>Saprospirales</taxon>
        <taxon>Lewinellaceae</taxon>
        <taxon>Neolewinella</taxon>
    </lineage>
</organism>
<evidence type="ECO:0000313" key="1">
    <source>
        <dbReference type="EMBL" id="MBC6995600.1"/>
    </source>
</evidence>
<accession>A0A923PND2</accession>
<dbReference type="AlphaFoldDB" id="A0A923PND2"/>
<dbReference type="Gene3D" id="2.60.40.680">
    <property type="match status" value="1"/>
</dbReference>
<sequence>MNIPILYRGLGATALLLLATCFLRAQETKIYVENASGTSDEEVLVSVRGIGLEHVVGIQFSLTWDTLALEFVGVTDIALGGTFEDNFNRRQVQQGRIGYLEFDSNLRGLMLPDSSRLFTLRLLPLRTVSLETPIEFTEIPVGYSFSDSLNQAVTTTLVPGVVIIQGSSSLTAMGEDDRFRVAPNPFSDFSRITLDLQYTSKATLELLDAGGRTLFRRPWSISSGTVNYELSAADFPADGTYIVRITTDREQLHRKVIFQRRRR</sequence>
<dbReference type="GO" id="GO:0030246">
    <property type="term" value="F:carbohydrate binding"/>
    <property type="evidence" value="ECO:0007669"/>
    <property type="project" value="InterPro"/>
</dbReference>
<protein>
    <submittedName>
        <fullName evidence="1">T9SS type A sorting domain-containing protein</fullName>
    </submittedName>
</protein>
<dbReference type="InterPro" id="IPR008965">
    <property type="entry name" value="CBM2/CBM3_carb-bd_dom_sf"/>
</dbReference>
<comment type="caution">
    <text evidence="1">The sequence shown here is derived from an EMBL/GenBank/DDBJ whole genome shotgun (WGS) entry which is preliminary data.</text>
</comment>
<dbReference type="RefSeq" id="WP_187467630.1">
    <property type="nucleotide sequence ID" value="NZ_JACSIT010000139.1"/>
</dbReference>
<name>A0A923PND2_9BACT</name>
<dbReference type="Proteomes" id="UP000650081">
    <property type="component" value="Unassembled WGS sequence"/>
</dbReference>